<dbReference type="EMBL" id="CP028519">
    <property type="protein sequence ID" value="AVY95884.1"/>
    <property type="molecule type" value="Genomic_DNA"/>
</dbReference>
<gene>
    <name evidence="1" type="ORF">DAI18_18930</name>
</gene>
<evidence type="ECO:0000313" key="1">
    <source>
        <dbReference type="EMBL" id="AVY95884.1"/>
    </source>
</evidence>
<sequence>MLFYSNVFSLIDWSINGVNPCTLMYIQNLKLAHVFANDLQGPNFELYLRFNQFNNKDYGFGTGWELSLSRVDEENDTEGNVVKTLVLSDGSRYRIDKEDDTTVTLKYKKTNTFKVMKENDLYTVVYKNGLMEAIDNGQVVTITGANGKTLDITWAANGAFTMIDDEGIVVLSAEVLEPVAGTGKEKIQVNTPRGVFSYAMTRWSSDVRQLDSVAVAEGMSEIIIYKMGYEIHNDNYLAITFFNACVEYKTIAYINYGMLSAPSGFSGDALAVVSTRTYLSGKPKNETYQECTYGFTEGNYLGSGVASEWNDSVDNLEGLPASTAFSSSETVEKNDKVAEIARKTIWTHNKFYLLTALDWEPKSAQRSRSEYYDYALALDNGIDAQCAYFMLPVKKTERVTVKPGNAAAQNIDRIYSFEYDDYANVTRQAGPDGLVENCLYYEGGTGEDGSCPPDPNGFVNYVKSRTIMSSQSGYGAKTKIWNYAYKLITGTDLVLVTQEAFSVLQAVNPVPPAVVLCKKDYSYEETDPAFVGQLRAVISGKAVQEKDGTGAEIIRYLNTKTALQDSMMTYKSKKTWKRIRTVTGFDGKKISSSLFLDGATGDVVCVEDENDITTDYEYDSLGRETSSVREASQGGEISETTTYSPAINEKTITSSTNKFSEIYTYDGLGNIVKEEIAFMVGGEKKILIRREMAASKYNNLGQQIKKTLYDYLLEEHSGAILKKYAKEENSKWNIYDEIVKEIHADNSVDRYRYDMDVTDVFRSTLAIDHEPGSVRKTFFHDKYGLLVQRKTFSPVDAVHADITEKFAYDNFLRMISSSETDRELVRYAYDDFDRKIMQAGLESGKQATEYAAHSMGNLVARISIDGVVVGEKSHDGLDREISTTTAGVTTLYDYANSAVYTRPGSQCVKDGRYIEYQYDALFDKLVSRKVRLDKRGAPWMALREFTYDPATGRLLSAKNISQDRETGQPFFEFRQQYAYNLFGILTEESGECVLPDRNKYSHAHTLTLRGLREGSVIKPAPSVTFSRFNGFNSRGQLTSARFLYNDTVLSSSVISRNQYGDIGMIEHESYLYSNQPSAGNLKPLIHKRYYHSRYNTVSEVSFFHQFEMGATPRKTKKQDQILECQFEYDAHHLLTRLKNKFSATSTFNWSERYRYTRLGQLQSWSRHGDMVFFDEYGNKIASQKFFMDKMGNMKKLLTEIEGVSNESTYSYTNNFRLLRIDNKNAWARLAVPKVVDFTYSAEGQLITKRYTIGELSMVDNYSYAGEDNIVQVLQTITPGDETHLRNYFYDAHGNVARSLQTDKASTLELLNYYDGSNIFFSLNTASTSPEKPGYTLYHRLGEEVVFITHIDTEGEIRVSPCLGLPNGNQIARGRPSLSYRYDRPYKSKYTFNVRYLFNISGQNAYGMSFDLAVNIPFQMKGL</sequence>
<dbReference type="KEGG" id="maer:DAI18_18930"/>
<dbReference type="InterPro" id="IPR050708">
    <property type="entry name" value="T6SS_VgrG/RHS"/>
</dbReference>
<dbReference type="RefSeq" id="WP_107890237.1">
    <property type="nucleotide sequence ID" value="NZ_CP028519.1"/>
</dbReference>
<dbReference type="PANTHER" id="PTHR32305:SF15">
    <property type="entry name" value="PROTEIN RHSA-RELATED"/>
    <property type="match status" value="1"/>
</dbReference>
<accession>A0A2S0PES7</accession>
<reference evidence="1 2" key="1">
    <citation type="submission" date="2018-04" db="EMBL/GenBank/DDBJ databases">
        <title>Denitrifier Microvirgula.</title>
        <authorList>
            <person name="Anderson E."/>
            <person name="Jang J."/>
            <person name="Ishii S."/>
        </authorList>
    </citation>
    <scope>NUCLEOTIDE SEQUENCE [LARGE SCALE GENOMIC DNA]</scope>
    <source>
        <strain evidence="1 2">BE2.4</strain>
    </source>
</reference>
<dbReference type="OrthoDB" id="8553452at2"/>
<organism evidence="1 2">
    <name type="scientific">Microvirgula aerodenitrificans</name>
    <dbReference type="NCBI Taxonomy" id="57480"/>
    <lineage>
        <taxon>Bacteria</taxon>
        <taxon>Pseudomonadati</taxon>
        <taxon>Pseudomonadota</taxon>
        <taxon>Betaproteobacteria</taxon>
        <taxon>Neisseriales</taxon>
        <taxon>Aquaspirillaceae</taxon>
        <taxon>Microvirgula</taxon>
    </lineage>
</organism>
<dbReference type="PANTHER" id="PTHR32305">
    <property type="match status" value="1"/>
</dbReference>
<evidence type="ECO:0000313" key="2">
    <source>
        <dbReference type="Proteomes" id="UP000244173"/>
    </source>
</evidence>
<dbReference type="STRING" id="1122240.GCA_000620105_03349"/>
<name>A0A2S0PES7_9NEIS</name>
<dbReference type="Proteomes" id="UP000244173">
    <property type="component" value="Chromosome"/>
</dbReference>
<evidence type="ECO:0008006" key="3">
    <source>
        <dbReference type="Google" id="ProtNLM"/>
    </source>
</evidence>
<dbReference type="Gene3D" id="2.180.10.10">
    <property type="entry name" value="RHS repeat-associated core"/>
    <property type="match status" value="2"/>
</dbReference>
<protein>
    <recommendedName>
        <fullName evidence="3">RHS repeat protein</fullName>
    </recommendedName>
</protein>
<keyword evidence="2" id="KW-1185">Reference proteome</keyword>
<proteinExistence type="predicted"/>